<name>A0A8B2Z0Y0_9LACO</name>
<evidence type="ECO:0000313" key="1">
    <source>
        <dbReference type="EMBL" id="RGK46563.1"/>
    </source>
</evidence>
<evidence type="ECO:0000313" key="2">
    <source>
        <dbReference type="Proteomes" id="UP000260790"/>
    </source>
</evidence>
<protein>
    <recommendedName>
        <fullName evidence="3">Phage tail protein</fullName>
    </recommendedName>
</protein>
<evidence type="ECO:0008006" key="3">
    <source>
        <dbReference type="Google" id="ProtNLM"/>
    </source>
</evidence>
<dbReference type="EMBL" id="QSQR01000005">
    <property type="protein sequence ID" value="RGK46563.1"/>
    <property type="molecule type" value="Genomic_DNA"/>
</dbReference>
<accession>A0A8B2Z0Y0</accession>
<gene>
    <name evidence="1" type="ORF">DXD09_06100</name>
</gene>
<reference evidence="1 2" key="1">
    <citation type="submission" date="2018-08" db="EMBL/GenBank/DDBJ databases">
        <title>A genome reference for cultivated species of the human gut microbiota.</title>
        <authorList>
            <person name="Zou Y."/>
            <person name="Xue W."/>
            <person name="Luo G."/>
        </authorList>
    </citation>
    <scope>NUCLEOTIDE SEQUENCE [LARGE SCALE GENOMIC DNA]</scope>
    <source>
        <strain evidence="1 2">TF10-9AT</strain>
    </source>
</reference>
<organism evidence="1 2">
    <name type="scientific">Ligilactobacillus ruminis</name>
    <dbReference type="NCBI Taxonomy" id="1623"/>
    <lineage>
        <taxon>Bacteria</taxon>
        <taxon>Bacillati</taxon>
        <taxon>Bacillota</taxon>
        <taxon>Bacilli</taxon>
        <taxon>Lactobacillales</taxon>
        <taxon>Lactobacillaceae</taxon>
        <taxon>Ligilactobacillus</taxon>
    </lineage>
</organism>
<comment type="caution">
    <text evidence="1">The sequence shown here is derived from an EMBL/GenBank/DDBJ whole genome shotgun (WGS) entry which is preliminary data.</text>
</comment>
<dbReference type="Gene3D" id="2.40.30.200">
    <property type="match status" value="1"/>
</dbReference>
<proteinExistence type="predicted"/>
<dbReference type="Proteomes" id="UP000260790">
    <property type="component" value="Unassembled WGS sequence"/>
</dbReference>
<sequence length="239" mass="27225">MTQESRPYGFEFNGRHSSEFELRVLDTKSVTLPAKRKSQLQLPYRTGYIDLSNLYGLNTYDERTVTFPCKLPYGRSDLSTLNLKLTELMNWLMKPTGKILLKDDAMPGYAFLAEVQTAPTIEEGWDFCKVTIVFQCYAYRLKRCYDDVWDTFYFNLDAASNLEVTVNGHESILLINTGHNRVRLTVTCSTAMSASVNDHVFALKAGDNVNPYLELMPGENVVNIEGTGKVKFKWTEEVP</sequence>
<dbReference type="AlphaFoldDB" id="A0A8B2Z0Y0"/>